<evidence type="ECO:0000313" key="2">
    <source>
        <dbReference type="Proteomes" id="UP001500002"/>
    </source>
</evidence>
<accession>A0ABN2LQA9</accession>
<dbReference type="RefSeq" id="WP_344292146.1">
    <property type="nucleotide sequence ID" value="NZ_BAAANJ010000001.1"/>
</dbReference>
<sequence>MDRIIIAVVIVGGYLALVFAASPAPEGDGVADEVAASVKAHAMERRLGAAQAEAASIAASVKAHAMERRLGAAQAEIASVAAVTADAAERLLADSALDRLSKLYPPR</sequence>
<protein>
    <submittedName>
        <fullName evidence="1">Uncharacterized protein</fullName>
    </submittedName>
</protein>
<keyword evidence="2" id="KW-1185">Reference proteome</keyword>
<evidence type="ECO:0000313" key="1">
    <source>
        <dbReference type="EMBL" id="GAA1796674.1"/>
    </source>
</evidence>
<proteinExistence type="predicted"/>
<name>A0ABN2LQA9_9MICO</name>
<dbReference type="Proteomes" id="UP001500002">
    <property type="component" value="Unassembled WGS sequence"/>
</dbReference>
<comment type="caution">
    <text evidence="1">The sequence shown here is derived from an EMBL/GenBank/DDBJ whole genome shotgun (WGS) entry which is preliminary data.</text>
</comment>
<dbReference type="EMBL" id="BAAANJ010000001">
    <property type="protein sequence ID" value="GAA1796674.1"/>
    <property type="molecule type" value="Genomic_DNA"/>
</dbReference>
<organism evidence="1 2">
    <name type="scientific">Agromyces neolithicus</name>
    <dbReference type="NCBI Taxonomy" id="269420"/>
    <lineage>
        <taxon>Bacteria</taxon>
        <taxon>Bacillati</taxon>
        <taxon>Actinomycetota</taxon>
        <taxon>Actinomycetes</taxon>
        <taxon>Micrococcales</taxon>
        <taxon>Microbacteriaceae</taxon>
        <taxon>Agromyces</taxon>
    </lineage>
</organism>
<gene>
    <name evidence="1" type="ORF">GCM10009749_00060</name>
</gene>
<reference evidence="1 2" key="1">
    <citation type="journal article" date="2019" name="Int. J. Syst. Evol. Microbiol.">
        <title>The Global Catalogue of Microorganisms (GCM) 10K type strain sequencing project: providing services to taxonomists for standard genome sequencing and annotation.</title>
        <authorList>
            <consortium name="The Broad Institute Genomics Platform"/>
            <consortium name="The Broad Institute Genome Sequencing Center for Infectious Disease"/>
            <person name="Wu L."/>
            <person name="Ma J."/>
        </authorList>
    </citation>
    <scope>NUCLEOTIDE SEQUENCE [LARGE SCALE GENOMIC DNA]</scope>
    <source>
        <strain evidence="1 2">JCM 14322</strain>
    </source>
</reference>